<feature type="compositionally biased region" description="Pro residues" evidence="8">
    <location>
        <begin position="64"/>
        <end position="85"/>
    </location>
</feature>
<dbReference type="GO" id="GO:0015562">
    <property type="term" value="F:efflux transmembrane transporter activity"/>
    <property type="evidence" value="ECO:0007669"/>
    <property type="project" value="InterPro"/>
</dbReference>
<keyword evidence="5" id="KW-0812">Transmembrane</keyword>
<dbReference type="PANTHER" id="PTHR30026:SF21">
    <property type="entry name" value="SLR1270 PROTEIN"/>
    <property type="match status" value="1"/>
</dbReference>
<protein>
    <submittedName>
        <fullName evidence="9">Outer membrane efflux protein</fullName>
    </submittedName>
</protein>
<dbReference type="EMBL" id="CP036273">
    <property type="protein sequence ID" value="QDU23694.1"/>
    <property type="molecule type" value="Genomic_DNA"/>
</dbReference>
<evidence type="ECO:0000256" key="2">
    <source>
        <dbReference type="ARBA" id="ARBA00007613"/>
    </source>
</evidence>
<keyword evidence="3" id="KW-0813">Transport</keyword>
<comment type="similarity">
    <text evidence="2">Belongs to the outer membrane factor (OMF) (TC 1.B.17) family.</text>
</comment>
<comment type="subcellular location">
    <subcellularLocation>
        <location evidence="1">Cell outer membrane</location>
    </subcellularLocation>
</comment>
<keyword evidence="10" id="KW-1185">Reference proteome</keyword>
<reference evidence="9 10" key="1">
    <citation type="submission" date="2019-02" db="EMBL/GenBank/DDBJ databases">
        <title>Deep-cultivation of Planctomycetes and their phenomic and genomic characterization uncovers novel biology.</title>
        <authorList>
            <person name="Wiegand S."/>
            <person name="Jogler M."/>
            <person name="Boedeker C."/>
            <person name="Pinto D."/>
            <person name="Vollmers J."/>
            <person name="Rivas-Marin E."/>
            <person name="Kohn T."/>
            <person name="Peeters S.H."/>
            <person name="Heuer A."/>
            <person name="Rast P."/>
            <person name="Oberbeckmann S."/>
            <person name="Bunk B."/>
            <person name="Jeske O."/>
            <person name="Meyerdierks A."/>
            <person name="Storesund J.E."/>
            <person name="Kallscheuer N."/>
            <person name="Luecker S."/>
            <person name="Lage O.M."/>
            <person name="Pohl T."/>
            <person name="Merkel B.J."/>
            <person name="Hornburger P."/>
            <person name="Mueller R.-W."/>
            <person name="Bruemmer F."/>
            <person name="Labrenz M."/>
            <person name="Spormann A.M."/>
            <person name="Op den Camp H."/>
            <person name="Overmann J."/>
            <person name="Amann R."/>
            <person name="Jetten M.S.M."/>
            <person name="Mascher T."/>
            <person name="Medema M.H."/>
            <person name="Devos D.P."/>
            <person name="Kaster A.-K."/>
            <person name="Ovreas L."/>
            <person name="Rohde M."/>
            <person name="Galperin M.Y."/>
            <person name="Jogler C."/>
        </authorList>
    </citation>
    <scope>NUCLEOTIDE SEQUENCE [LARGE SCALE GENOMIC DNA]</scope>
    <source>
        <strain evidence="9 10">ETA_A1</strain>
    </source>
</reference>
<evidence type="ECO:0000256" key="4">
    <source>
        <dbReference type="ARBA" id="ARBA00022452"/>
    </source>
</evidence>
<dbReference type="AlphaFoldDB" id="A0A517Y1T5"/>
<dbReference type="RefSeq" id="WP_202920467.1">
    <property type="nucleotide sequence ID" value="NZ_CP036273.1"/>
</dbReference>
<evidence type="ECO:0000256" key="1">
    <source>
        <dbReference type="ARBA" id="ARBA00004442"/>
    </source>
</evidence>
<evidence type="ECO:0000256" key="7">
    <source>
        <dbReference type="ARBA" id="ARBA00023237"/>
    </source>
</evidence>
<proteinExistence type="inferred from homology"/>
<keyword evidence="7" id="KW-0998">Cell outer membrane</keyword>
<dbReference type="Proteomes" id="UP000319576">
    <property type="component" value="Chromosome"/>
</dbReference>
<dbReference type="Gene3D" id="1.20.1600.10">
    <property type="entry name" value="Outer membrane efflux proteins (OEP)"/>
    <property type="match status" value="1"/>
</dbReference>
<dbReference type="Pfam" id="PF02321">
    <property type="entry name" value="OEP"/>
    <property type="match status" value="1"/>
</dbReference>
<feature type="region of interest" description="Disordered" evidence="8">
    <location>
        <begin position="60"/>
        <end position="97"/>
    </location>
</feature>
<dbReference type="GO" id="GO:0015288">
    <property type="term" value="F:porin activity"/>
    <property type="evidence" value="ECO:0007669"/>
    <property type="project" value="TreeGrafter"/>
</dbReference>
<evidence type="ECO:0000313" key="9">
    <source>
        <dbReference type="EMBL" id="QDU23694.1"/>
    </source>
</evidence>
<dbReference type="InterPro" id="IPR051906">
    <property type="entry name" value="TolC-like"/>
</dbReference>
<evidence type="ECO:0000256" key="6">
    <source>
        <dbReference type="ARBA" id="ARBA00023136"/>
    </source>
</evidence>
<organism evidence="9 10">
    <name type="scientific">Urbifossiella limnaea</name>
    <dbReference type="NCBI Taxonomy" id="2528023"/>
    <lineage>
        <taxon>Bacteria</taxon>
        <taxon>Pseudomonadati</taxon>
        <taxon>Planctomycetota</taxon>
        <taxon>Planctomycetia</taxon>
        <taxon>Gemmatales</taxon>
        <taxon>Gemmataceae</taxon>
        <taxon>Urbifossiella</taxon>
    </lineage>
</organism>
<accession>A0A517Y1T5</accession>
<feature type="compositionally biased region" description="Low complexity" evidence="8">
    <location>
        <begin position="86"/>
        <end position="97"/>
    </location>
</feature>
<sequence>MTPTRTAILAAVLAGAGCRTVSSDPSWASAAPAGVRATTAAPARPGVVPAAHAEPADKFAAQPALPPPRPVEPAPKSAPPAPPTDATPIAGAPPSAGGPLGLDEVLTAVEQHYPLLRAVEQERVAAGGRLLSAMGAFDLNLAASAEGQGTTYDNFRSGLGVSQGIPVAGLGVFAGYRNGYGTFPTYNLGQKTADGGEFRAGVSIPLLQGREIDRPRAAIQQARLDTQIAEPVIHRQRLDFQRAAARTYWAWVGAGHRLKVAEELVRLAVERDEQLRVRVEAGPAANIERVDNQQNIALRNGLMVQAQRAFQQATIELSLFLRDPAGSPTLAGRDRLPVFPEVQPVAAGFEEALRTALANRPEPQRLRLQRERAAVDLRLASNQTLPAVNAVVAAAQDVGYGTSSLSGPNGLDRTTLNAGVAMQLPLQRRDARGREIQAGAQLAQIEAQLRQAEDVVRAEVQDAVSALDRAYEFHRQARQRVELARLVARAEREQLRLGRSDVLRVTLREQAAFDAEIIEIGARQDYFRALAEFRAALGLGGW</sequence>
<evidence type="ECO:0000256" key="5">
    <source>
        <dbReference type="ARBA" id="ARBA00022692"/>
    </source>
</evidence>
<dbReference type="PROSITE" id="PS51257">
    <property type="entry name" value="PROKAR_LIPOPROTEIN"/>
    <property type="match status" value="1"/>
</dbReference>
<dbReference type="KEGG" id="uli:ETAA1_57000"/>
<evidence type="ECO:0000313" key="10">
    <source>
        <dbReference type="Proteomes" id="UP000319576"/>
    </source>
</evidence>
<name>A0A517Y1T5_9BACT</name>
<gene>
    <name evidence="9" type="ORF">ETAA1_57000</name>
</gene>
<evidence type="ECO:0000256" key="8">
    <source>
        <dbReference type="SAM" id="MobiDB-lite"/>
    </source>
</evidence>
<evidence type="ECO:0000256" key="3">
    <source>
        <dbReference type="ARBA" id="ARBA00022448"/>
    </source>
</evidence>
<dbReference type="GO" id="GO:1990281">
    <property type="term" value="C:efflux pump complex"/>
    <property type="evidence" value="ECO:0007669"/>
    <property type="project" value="TreeGrafter"/>
</dbReference>
<dbReference type="PANTHER" id="PTHR30026">
    <property type="entry name" value="OUTER MEMBRANE PROTEIN TOLC"/>
    <property type="match status" value="1"/>
</dbReference>
<keyword evidence="4" id="KW-1134">Transmembrane beta strand</keyword>
<dbReference type="SUPFAM" id="SSF56954">
    <property type="entry name" value="Outer membrane efflux proteins (OEP)"/>
    <property type="match status" value="1"/>
</dbReference>
<dbReference type="GO" id="GO:0009279">
    <property type="term" value="C:cell outer membrane"/>
    <property type="evidence" value="ECO:0007669"/>
    <property type="project" value="UniProtKB-SubCell"/>
</dbReference>
<dbReference type="InterPro" id="IPR003423">
    <property type="entry name" value="OMP_efflux"/>
</dbReference>
<keyword evidence="6" id="KW-0472">Membrane</keyword>